<evidence type="ECO:0000313" key="2">
    <source>
        <dbReference type="Proteomes" id="UP000321820"/>
    </source>
</evidence>
<accession>A0A5B9E643</accession>
<reference evidence="1 2" key="1">
    <citation type="submission" date="2019-08" db="EMBL/GenBank/DDBJ databases">
        <title>Complete genome sequence of Terriglobus albidus strain ORNL.</title>
        <authorList>
            <person name="Podar M."/>
        </authorList>
    </citation>
    <scope>NUCLEOTIDE SEQUENCE [LARGE SCALE GENOMIC DNA]</scope>
    <source>
        <strain evidence="1 2">ORNL</strain>
    </source>
</reference>
<dbReference type="CDD" id="cd00198">
    <property type="entry name" value="vWFA"/>
    <property type="match status" value="1"/>
</dbReference>
<dbReference type="InterPro" id="IPR017802">
    <property type="entry name" value="VWFA-rel_acidobac-type"/>
</dbReference>
<name>A0A5B9E643_9BACT</name>
<organism evidence="1 2">
    <name type="scientific">Terriglobus albidus</name>
    <dbReference type="NCBI Taxonomy" id="1592106"/>
    <lineage>
        <taxon>Bacteria</taxon>
        <taxon>Pseudomonadati</taxon>
        <taxon>Acidobacteriota</taxon>
        <taxon>Terriglobia</taxon>
        <taxon>Terriglobales</taxon>
        <taxon>Acidobacteriaceae</taxon>
        <taxon>Terriglobus</taxon>
    </lineage>
</organism>
<dbReference type="EMBL" id="CP042806">
    <property type="protein sequence ID" value="QEE27269.1"/>
    <property type="molecule type" value="Genomic_DNA"/>
</dbReference>
<proteinExistence type="predicted"/>
<dbReference type="Proteomes" id="UP000321820">
    <property type="component" value="Chromosome"/>
</dbReference>
<dbReference type="AlphaFoldDB" id="A0A5B9E643"/>
<dbReference type="OrthoDB" id="106674at2"/>
<gene>
    <name evidence="1" type="ORF">FTW19_04135</name>
</gene>
<keyword evidence="2" id="KW-1185">Reference proteome</keyword>
<sequence length="331" mass="36136">MSTIMKFSTRSRGVLVGLQIAVCVGTMLAQAGSQRVPETDVPIRTTARLVLAPAIIRDRSGEFVSGLRSEDFELTDNGAMQTLRVEQTKGQPVALVVVMQTGDGALREFQNYQTLTRLLKIADPETLQKVAFVTFDSKPRQVWNFPPLRDGVQYAMNHPESGDRGASILDAVGQALDLLRQQPAAMRKMILLLSQSRDDGSQISLSDLAQRLGEANVMVYSVTFPAAPGMASRSKRLGCNAGQLVLPKELARLCEDTALQLATLSGGEHIDVTKSAALDRSVSVLRDAFLNSYLLSFRPGSPDAGPHLLSLKIRTAGSPYAVSFRRFYWVR</sequence>
<dbReference type="SUPFAM" id="SSF53300">
    <property type="entry name" value="vWA-like"/>
    <property type="match status" value="1"/>
</dbReference>
<dbReference type="NCBIfam" id="TIGR03436">
    <property type="entry name" value="acidobact_VWFA"/>
    <property type="match status" value="1"/>
</dbReference>
<evidence type="ECO:0000313" key="1">
    <source>
        <dbReference type="EMBL" id="QEE27269.1"/>
    </source>
</evidence>
<dbReference type="InterPro" id="IPR036465">
    <property type="entry name" value="vWFA_dom_sf"/>
</dbReference>
<dbReference type="KEGG" id="talb:FTW19_04135"/>
<dbReference type="Gene3D" id="3.40.50.410">
    <property type="entry name" value="von Willebrand factor, type A domain"/>
    <property type="match status" value="1"/>
</dbReference>
<protein>
    <submittedName>
        <fullName evidence="1">VWA domain-containing protein</fullName>
    </submittedName>
</protein>